<dbReference type="InterPro" id="IPR000713">
    <property type="entry name" value="Mur_ligase_N"/>
</dbReference>
<dbReference type="SUPFAM" id="SSF53244">
    <property type="entry name" value="MurD-like peptide ligases, peptide-binding domain"/>
    <property type="match status" value="1"/>
</dbReference>
<dbReference type="InterPro" id="IPR036615">
    <property type="entry name" value="Mur_ligase_C_dom_sf"/>
</dbReference>
<dbReference type="GO" id="GO:0016881">
    <property type="term" value="F:acid-amino acid ligase activity"/>
    <property type="evidence" value="ECO:0007669"/>
    <property type="project" value="InterPro"/>
</dbReference>
<evidence type="ECO:0000259" key="1">
    <source>
        <dbReference type="Pfam" id="PF01225"/>
    </source>
</evidence>
<feature type="domain" description="Mur ligase N-terminal catalytic" evidence="1">
    <location>
        <begin position="5"/>
        <end position="114"/>
    </location>
</feature>
<evidence type="ECO:0000259" key="2">
    <source>
        <dbReference type="Pfam" id="PF08245"/>
    </source>
</evidence>
<dbReference type="EMBL" id="JAGQLJ010000101">
    <property type="protein sequence ID" value="MCA9381433.1"/>
    <property type="molecule type" value="Genomic_DNA"/>
</dbReference>
<dbReference type="Gene3D" id="3.90.190.20">
    <property type="entry name" value="Mur ligase, C-terminal domain"/>
    <property type="match status" value="1"/>
</dbReference>
<dbReference type="AlphaFoldDB" id="A0A955RGR0"/>
<protein>
    <recommendedName>
        <fullName evidence="5">Mur ligase central domain-containing protein</fullName>
    </recommendedName>
</protein>
<dbReference type="InterPro" id="IPR050061">
    <property type="entry name" value="MurCDEF_pg_biosynth"/>
</dbReference>
<name>A0A955RGR0_9BACT</name>
<reference evidence="3" key="1">
    <citation type="submission" date="2020-04" db="EMBL/GenBank/DDBJ databases">
        <authorList>
            <person name="Zhang T."/>
        </authorList>
    </citation>
    <scope>NUCLEOTIDE SEQUENCE</scope>
    <source>
        <strain evidence="3">HKST-UBA13</strain>
    </source>
</reference>
<accession>A0A955RGR0</accession>
<dbReference type="InterPro" id="IPR036565">
    <property type="entry name" value="Mur-like_cat_sf"/>
</dbReference>
<dbReference type="PANTHER" id="PTHR43445">
    <property type="entry name" value="UDP-N-ACETYLMURAMATE--L-ALANINE LIGASE-RELATED"/>
    <property type="match status" value="1"/>
</dbReference>
<evidence type="ECO:0008006" key="5">
    <source>
        <dbReference type="Google" id="ProtNLM"/>
    </source>
</evidence>
<sequence>MQKWFHAIGISGKATANLALMFKEMGWFVTGSDHQFLPPASDIIEENEIPYVTEYNFRHLTKEFWEEKLSKDLDIADVPDLVMIVESLSSKNKEYFFAKNKGIDVRPYSQIFRDYLAKDNSIVVTGSAGKTTTTAITTMILSELGFNPSYMVGAEVNGLEKSLNNSDSNWSVIEGDEYHNKDLANGAKFLEYKPKYIVITNLVHEHQDIFPSMEDYLNEFKKLAKLVPMDGLIVARDGDKNIDEVLEEASCNIIRYTVANSIKDVPHEVWSLIRDGNEFVIYDGYKGEVLRSRTDLLGEFVLEDMLASVTLICNLPAHSIPVEIVPKGTAYLTEIADALQSFRGVKKRLEQLFVADNLVIIDDFGVAPNRAKNSIKVLRDKYPEHYIVGVFEPNSGSRIKEELEFKKAYEGVFSQIDELIIPDLSEFNSELATAADFVVYLKDLGVYVNHEETKNLISKLDKVIKDNSKTVVIFFSAYRLDTVSKELAAKYQNS</sequence>
<dbReference type="Proteomes" id="UP000775877">
    <property type="component" value="Unassembled WGS sequence"/>
</dbReference>
<feature type="domain" description="Mur ligase central" evidence="2">
    <location>
        <begin position="124"/>
        <end position="311"/>
    </location>
</feature>
<evidence type="ECO:0000313" key="4">
    <source>
        <dbReference type="Proteomes" id="UP000775877"/>
    </source>
</evidence>
<comment type="caution">
    <text evidence="3">The sequence shown here is derived from an EMBL/GenBank/DDBJ whole genome shotgun (WGS) entry which is preliminary data.</text>
</comment>
<dbReference type="Pfam" id="PF08245">
    <property type="entry name" value="Mur_ligase_M"/>
    <property type="match status" value="1"/>
</dbReference>
<organism evidence="3 4">
    <name type="scientific">Candidatus Dojkabacteria bacterium</name>
    <dbReference type="NCBI Taxonomy" id="2099670"/>
    <lineage>
        <taxon>Bacteria</taxon>
        <taxon>Candidatus Dojkabacteria</taxon>
    </lineage>
</organism>
<dbReference type="SUPFAM" id="SSF53623">
    <property type="entry name" value="MurD-like peptide ligases, catalytic domain"/>
    <property type="match status" value="1"/>
</dbReference>
<evidence type="ECO:0000313" key="3">
    <source>
        <dbReference type="EMBL" id="MCA9381433.1"/>
    </source>
</evidence>
<dbReference type="Pfam" id="PF01225">
    <property type="entry name" value="Mur_ligase"/>
    <property type="match status" value="1"/>
</dbReference>
<proteinExistence type="predicted"/>
<dbReference type="GO" id="GO:0005524">
    <property type="term" value="F:ATP binding"/>
    <property type="evidence" value="ECO:0007669"/>
    <property type="project" value="InterPro"/>
</dbReference>
<dbReference type="Gene3D" id="3.40.50.720">
    <property type="entry name" value="NAD(P)-binding Rossmann-like Domain"/>
    <property type="match status" value="1"/>
</dbReference>
<dbReference type="InterPro" id="IPR013221">
    <property type="entry name" value="Mur_ligase_cen"/>
</dbReference>
<reference evidence="3" key="2">
    <citation type="journal article" date="2021" name="Microbiome">
        <title>Successional dynamics and alternative stable states in a saline activated sludge microbial community over 9 years.</title>
        <authorList>
            <person name="Wang Y."/>
            <person name="Ye J."/>
            <person name="Ju F."/>
            <person name="Liu L."/>
            <person name="Boyd J.A."/>
            <person name="Deng Y."/>
            <person name="Parks D.H."/>
            <person name="Jiang X."/>
            <person name="Yin X."/>
            <person name="Woodcroft B.J."/>
            <person name="Tyson G.W."/>
            <person name="Hugenholtz P."/>
            <person name="Polz M.F."/>
            <person name="Zhang T."/>
        </authorList>
    </citation>
    <scope>NUCLEOTIDE SEQUENCE</scope>
    <source>
        <strain evidence="3">HKST-UBA13</strain>
    </source>
</reference>
<dbReference type="PANTHER" id="PTHR43445:SF3">
    <property type="entry name" value="UDP-N-ACETYLMURAMATE--L-ALANINE LIGASE"/>
    <property type="match status" value="1"/>
</dbReference>
<gene>
    <name evidence="3" type="ORF">KC678_04160</name>
</gene>
<dbReference type="Gene3D" id="3.40.1190.10">
    <property type="entry name" value="Mur-like, catalytic domain"/>
    <property type="match status" value="1"/>
</dbReference>
<dbReference type="SUPFAM" id="SSF51984">
    <property type="entry name" value="MurCD N-terminal domain"/>
    <property type="match status" value="1"/>
</dbReference>